<organism evidence="2 3">
    <name type="scientific">Steinernema carpocapsae</name>
    <name type="common">Entomopathogenic nematode</name>
    <dbReference type="NCBI Taxonomy" id="34508"/>
    <lineage>
        <taxon>Eukaryota</taxon>
        <taxon>Metazoa</taxon>
        <taxon>Ecdysozoa</taxon>
        <taxon>Nematoda</taxon>
        <taxon>Chromadorea</taxon>
        <taxon>Rhabditida</taxon>
        <taxon>Tylenchina</taxon>
        <taxon>Panagrolaimomorpha</taxon>
        <taxon>Strongyloidoidea</taxon>
        <taxon>Steinernematidae</taxon>
        <taxon>Steinernema</taxon>
    </lineage>
</organism>
<sequence length="101" mass="11444">MVLDSVRTLIIWAVSIPLFGEHFHVMQLLGFALLIMGMCVYNDLFFGPFVRSKILPRMGDTPFTACCLSFWGIDLSNDSDYRNLVEDVDDLDGHDGNDNRV</sequence>
<protein>
    <submittedName>
        <fullName evidence="2">Uncharacterized protein</fullName>
    </submittedName>
</protein>
<keyword evidence="3" id="KW-1185">Reference proteome</keyword>
<keyword evidence="1" id="KW-0812">Transmembrane</keyword>
<keyword evidence="1" id="KW-1133">Transmembrane helix</keyword>
<dbReference type="EMBL" id="AZBU02000012">
    <property type="protein sequence ID" value="TKR59948.1"/>
    <property type="molecule type" value="Genomic_DNA"/>
</dbReference>
<accession>A0A4U5LUZ0</accession>
<evidence type="ECO:0000256" key="1">
    <source>
        <dbReference type="SAM" id="Phobius"/>
    </source>
</evidence>
<evidence type="ECO:0000313" key="3">
    <source>
        <dbReference type="Proteomes" id="UP000298663"/>
    </source>
</evidence>
<reference evidence="2 3" key="1">
    <citation type="journal article" date="2015" name="Genome Biol.">
        <title>Comparative genomics of Steinernema reveals deeply conserved gene regulatory networks.</title>
        <authorList>
            <person name="Dillman A.R."/>
            <person name="Macchietto M."/>
            <person name="Porter C.F."/>
            <person name="Rogers A."/>
            <person name="Williams B."/>
            <person name="Antoshechkin I."/>
            <person name="Lee M.M."/>
            <person name="Goodwin Z."/>
            <person name="Lu X."/>
            <person name="Lewis E.E."/>
            <person name="Goodrich-Blair H."/>
            <person name="Stock S.P."/>
            <person name="Adams B.J."/>
            <person name="Sternberg P.W."/>
            <person name="Mortazavi A."/>
        </authorList>
    </citation>
    <scope>NUCLEOTIDE SEQUENCE [LARGE SCALE GENOMIC DNA]</scope>
    <source>
        <strain evidence="2 3">ALL</strain>
    </source>
</reference>
<gene>
    <name evidence="2" type="ORF">L596_029552</name>
</gene>
<name>A0A4U5LUZ0_STECR</name>
<reference evidence="2 3" key="2">
    <citation type="journal article" date="2019" name="G3 (Bethesda)">
        <title>Hybrid Assembly of the Genome of the Entomopathogenic Nematode Steinernema carpocapsae Identifies the X-Chromosome.</title>
        <authorList>
            <person name="Serra L."/>
            <person name="Macchietto M."/>
            <person name="Macias-Munoz A."/>
            <person name="McGill C.J."/>
            <person name="Rodriguez I.M."/>
            <person name="Rodriguez B."/>
            <person name="Murad R."/>
            <person name="Mortazavi A."/>
        </authorList>
    </citation>
    <scope>NUCLEOTIDE SEQUENCE [LARGE SCALE GENOMIC DNA]</scope>
    <source>
        <strain evidence="2 3">ALL</strain>
    </source>
</reference>
<keyword evidence="1" id="KW-0472">Membrane</keyword>
<dbReference type="OrthoDB" id="29773at2759"/>
<evidence type="ECO:0000313" key="2">
    <source>
        <dbReference type="EMBL" id="TKR59948.1"/>
    </source>
</evidence>
<dbReference type="Proteomes" id="UP000298663">
    <property type="component" value="Unassembled WGS sequence"/>
</dbReference>
<feature type="transmembrane region" description="Helical" evidence="1">
    <location>
        <begin position="28"/>
        <end position="50"/>
    </location>
</feature>
<proteinExistence type="predicted"/>
<dbReference type="AlphaFoldDB" id="A0A4U5LUZ0"/>
<dbReference type="STRING" id="34508.A0A4U5LUZ0"/>
<comment type="caution">
    <text evidence="2">The sequence shown here is derived from an EMBL/GenBank/DDBJ whole genome shotgun (WGS) entry which is preliminary data.</text>
</comment>